<reference evidence="1 2" key="1">
    <citation type="submission" date="2013-12" db="EMBL/GenBank/DDBJ databases">
        <authorList>
            <consortium name="DOE Joint Genome Institute"/>
            <person name="Eisen J."/>
            <person name="Huntemann M."/>
            <person name="Han J."/>
            <person name="Chen A."/>
            <person name="Kyrpides N."/>
            <person name="Mavromatis K."/>
            <person name="Markowitz V."/>
            <person name="Palaniappan K."/>
            <person name="Ivanova N."/>
            <person name="Schaumberg A."/>
            <person name="Pati A."/>
            <person name="Liolios K."/>
            <person name="Nordberg H.P."/>
            <person name="Cantor M.N."/>
            <person name="Hua S.X."/>
            <person name="Woyke T."/>
        </authorList>
    </citation>
    <scope>NUCLEOTIDE SEQUENCE [LARGE SCALE GENOMIC DNA]</scope>
    <source>
        <strain evidence="2">DSM 19437</strain>
    </source>
</reference>
<keyword evidence="2" id="KW-1185">Reference proteome</keyword>
<dbReference type="STRING" id="929713.NIASO_19495"/>
<evidence type="ECO:0000313" key="2">
    <source>
        <dbReference type="Proteomes" id="UP000003586"/>
    </source>
</evidence>
<dbReference type="EMBL" id="CP007035">
    <property type="protein sequence ID" value="AHF18052.1"/>
    <property type="molecule type" value="Genomic_DNA"/>
</dbReference>
<dbReference type="AlphaFoldDB" id="W0F4W7"/>
<sequence>MNINTLLILESFLMLLNEKNAIKSISNSYL</sequence>
<gene>
    <name evidence="1" type="ORF">NIASO_19495</name>
</gene>
<protein>
    <submittedName>
        <fullName evidence="1">Uncharacterized protein</fullName>
    </submittedName>
</protein>
<dbReference type="Proteomes" id="UP000003586">
    <property type="component" value="Chromosome"/>
</dbReference>
<dbReference type="KEGG" id="nso:NIASO_19495"/>
<dbReference type="HOGENOM" id="CLU_3404540_0_0_10"/>
<proteinExistence type="predicted"/>
<name>W0F4W7_9BACT</name>
<evidence type="ECO:0000313" key="1">
    <source>
        <dbReference type="EMBL" id="AHF18052.1"/>
    </source>
</evidence>
<organism evidence="1 2">
    <name type="scientific">Niabella soli DSM 19437</name>
    <dbReference type="NCBI Taxonomy" id="929713"/>
    <lineage>
        <taxon>Bacteria</taxon>
        <taxon>Pseudomonadati</taxon>
        <taxon>Bacteroidota</taxon>
        <taxon>Chitinophagia</taxon>
        <taxon>Chitinophagales</taxon>
        <taxon>Chitinophagaceae</taxon>
        <taxon>Niabella</taxon>
    </lineage>
</organism>
<accession>W0F4W7</accession>